<dbReference type="Proteomes" id="UP000694556">
    <property type="component" value="Chromosome 2"/>
</dbReference>
<feature type="domain" description="VWFA" evidence="11">
    <location>
        <begin position="228"/>
        <end position="403"/>
    </location>
</feature>
<evidence type="ECO:0000256" key="4">
    <source>
        <dbReference type="ARBA" id="ARBA00022729"/>
    </source>
</evidence>
<keyword evidence="2" id="KW-0964">Secreted</keyword>
<keyword evidence="13" id="KW-1185">Reference proteome</keyword>
<feature type="compositionally biased region" description="Low complexity" evidence="9">
    <location>
        <begin position="1773"/>
        <end position="1808"/>
    </location>
</feature>
<feature type="chain" id="PRO_5034862018" description="VWFA domain-containing protein" evidence="10">
    <location>
        <begin position="22"/>
        <end position="1944"/>
    </location>
</feature>
<feature type="compositionally biased region" description="Basic and acidic residues" evidence="9">
    <location>
        <begin position="1823"/>
        <end position="1832"/>
    </location>
</feature>
<dbReference type="CDD" id="cd01450">
    <property type="entry name" value="vWFA_subfamily_ECM"/>
    <property type="match status" value="1"/>
</dbReference>
<dbReference type="Pfam" id="PF01391">
    <property type="entry name" value="Collagen"/>
    <property type="match status" value="2"/>
</dbReference>
<organism evidence="12 13">
    <name type="scientific">Cairina moschata</name>
    <name type="common">Muscovy duck</name>
    <dbReference type="NCBI Taxonomy" id="8855"/>
    <lineage>
        <taxon>Eukaryota</taxon>
        <taxon>Metazoa</taxon>
        <taxon>Chordata</taxon>
        <taxon>Craniata</taxon>
        <taxon>Vertebrata</taxon>
        <taxon>Euteleostomi</taxon>
        <taxon>Archelosauria</taxon>
        <taxon>Archosauria</taxon>
        <taxon>Dinosauria</taxon>
        <taxon>Saurischia</taxon>
        <taxon>Theropoda</taxon>
        <taxon>Coelurosauria</taxon>
        <taxon>Aves</taxon>
        <taxon>Neognathae</taxon>
        <taxon>Galloanserae</taxon>
        <taxon>Anseriformes</taxon>
        <taxon>Anatidae</taxon>
        <taxon>Anatinae</taxon>
        <taxon>Cairina</taxon>
    </lineage>
</organism>
<feature type="domain" description="VWFA" evidence="11">
    <location>
        <begin position="1197"/>
        <end position="1372"/>
    </location>
</feature>
<feature type="domain" description="VWFA" evidence="11">
    <location>
        <begin position="636"/>
        <end position="807"/>
    </location>
</feature>
<reference evidence="12" key="3">
    <citation type="submission" date="2025-09" db="UniProtKB">
        <authorList>
            <consortium name="Ensembl"/>
        </authorList>
    </citation>
    <scope>IDENTIFICATION</scope>
</reference>
<feature type="domain" description="VWFA" evidence="11">
    <location>
        <begin position="1003"/>
        <end position="1179"/>
    </location>
</feature>
<reference evidence="12" key="2">
    <citation type="submission" date="2025-08" db="UniProtKB">
        <authorList>
            <consortium name="Ensembl"/>
        </authorList>
    </citation>
    <scope>IDENTIFICATION</scope>
</reference>
<accession>A0A8C3B5Q7</accession>
<name>A0A8C3B5Q7_CAIMO</name>
<feature type="region of interest" description="Disordered" evidence="9">
    <location>
        <begin position="1613"/>
        <end position="1922"/>
    </location>
</feature>
<dbReference type="InterPro" id="IPR036465">
    <property type="entry name" value="vWFA_dom_sf"/>
</dbReference>
<evidence type="ECO:0000256" key="5">
    <source>
        <dbReference type="ARBA" id="ARBA00022737"/>
    </source>
</evidence>
<dbReference type="SMART" id="SM00327">
    <property type="entry name" value="VWA"/>
    <property type="match status" value="8"/>
</dbReference>
<feature type="compositionally biased region" description="Gly residues" evidence="9">
    <location>
        <begin position="1759"/>
        <end position="1768"/>
    </location>
</feature>
<evidence type="ECO:0000313" key="13">
    <source>
        <dbReference type="Proteomes" id="UP000694556"/>
    </source>
</evidence>
<feature type="domain" description="VWFA" evidence="11">
    <location>
        <begin position="33"/>
        <end position="207"/>
    </location>
</feature>
<keyword evidence="8" id="KW-0325">Glycoprotein</keyword>
<dbReference type="PRINTS" id="PR00453">
    <property type="entry name" value="VWFADOMAIN"/>
</dbReference>
<dbReference type="PANTHER" id="PTHR24020">
    <property type="entry name" value="COLLAGEN ALPHA"/>
    <property type="match status" value="1"/>
</dbReference>
<dbReference type="FunFam" id="3.40.50.410:FF:000004">
    <property type="entry name" value="collagen alpha-6(VI) chain"/>
    <property type="match status" value="4"/>
</dbReference>
<evidence type="ECO:0000256" key="2">
    <source>
        <dbReference type="ARBA" id="ARBA00022525"/>
    </source>
</evidence>
<protein>
    <recommendedName>
        <fullName evidence="11">VWFA domain-containing protein</fullName>
    </recommendedName>
</protein>
<evidence type="ECO:0000256" key="8">
    <source>
        <dbReference type="ARBA" id="ARBA00023180"/>
    </source>
</evidence>
<reference evidence="12" key="1">
    <citation type="submission" date="2018-09" db="EMBL/GenBank/DDBJ databases">
        <title>Common duck and Muscovy duck high density SNP chip.</title>
        <authorList>
            <person name="Vignal A."/>
            <person name="Thebault N."/>
            <person name="Warren W.C."/>
        </authorList>
    </citation>
    <scope>NUCLEOTIDE SEQUENCE [LARGE SCALE GENOMIC DNA]</scope>
</reference>
<dbReference type="Gene3D" id="3.40.50.410">
    <property type="entry name" value="von Willebrand factor, type A domain"/>
    <property type="match status" value="7"/>
</dbReference>
<keyword evidence="7" id="KW-0176">Collagen</keyword>
<dbReference type="GO" id="GO:0005581">
    <property type="term" value="C:collagen trimer"/>
    <property type="evidence" value="ECO:0007669"/>
    <property type="project" value="UniProtKB-KW"/>
</dbReference>
<evidence type="ECO:0000256" key="3">
    <source>
        <dbReference type="ARBA" id="ARBA00022530"/>
    </source>
</evidence>
<keyword evidence="3" id="KW-0272">Extracellular matrix</keyword>
<feature type="signal peptide" evidence="10">
    <location>
        <begin position="1"/>
        <end position="21"/>
    </location>
</feature>
<feature type="domain" description="VWFA" evidence="11">
    <location>
        <begin position="428"/>
        <end position="607"/>
    </location>
</feature>
<feature type="domain" description="VWFA" evidence="11">
    <location>
        <begin position="819"/>
        <end position="989"/>
    </location>
</feature>
<dbReference type="PANTHER" id="PTHR24020:SF86">
    <property type="entry name" value="COLLAGEN, TYPE VI, ALPHA 4"/>
    <property type="match status" value="1"/>
</dbReference>
<dbReference type="FunFam" id="3.40.50.410:FF:000003">
    <property type="entry name" value="Collagen type VI alpha 3 chain"/>
    <property type="match status" value="1"/>
</dbReference>
<dbReference type="GO" id="GO:0007155">
    <property type="term" value="P:cell adhesion"/>
    <property type="evidence" value="ECO:0007669"/>
    <property type="project" value="UniProtKB-KW"/>
</dbReference>
<dbReference type="SUPFAM" id="SSF53300">
    <property type="entry name" value="vWA-like"/>
    <property type="match status" value="8"/>
</dbReference>
<dbReference type="Pfam" id="PF00092">
    <property type="entry name" value="VWA"/>
    <property type="match status" value="7"/>
</dbReference>
<evidence type="ECO:0000313" key="12">
    <source>
        <dbReference type="Ensembl" id="ENSCMMP00000000319.1"/>
    </source>
</evidence>
<evidence type="ECO:0000256" key="9">
    <source>
        <dbReference type="SAM" id="MobiDB-lite"/>
    </source>
</evidence>
<keyword evidence="5" id="KW-0677">Repeat</keyword>
<dbReference type="Ensembl" id="ENSCMMT00000000370.1">
    <property type="protein sequence ID" value="ENSCMMP00000000319.1"/>
    <property type="gene ID" value="ENSCMMG00000000242.1"/>
</dbReference>
<evidence type="ECO:0000256" key="10">
    <source>
        <dbReference type="SAM" id="SignalP"/>
    </source>
</evidence>
<dbReference type="CDD" id="cd01472">
    <property type="entry name" value="vWA_collagen"/>
    <property type="match status" value="3"/>
</dbReference>
<proteinExistence type="predicted"/>
<keyword evidence="6" id="KW-0130">Cell adhesion</keyword>
<dbReference type="InterPro" id="IPR002035">
    <property type="entry name" value="VWF_A"/>
</dbReference>
<evidence type="ECO:0000259" key="11">
    <source>
        <dbReference type="PROSITE" id="PS50234"/>
    </source>
</evidence>
<evidence type="ECO:0000256" key="6">
    <source>
        <dbReference type="ARBA" id="ARBA00022889"/>
    </source>
</evidence>
<feature type="compositionally biased region" description="Gly residues" evidence="9">
    <location>
        <begin position="1613"/>
        <end position="1629"/>
    </location>
</feature>
<dbReference type="InterPro" id="IPR008160">
    <property type="entry name" value="Collagen"/>
</dbReference>
<sequence length="1944" mass="212447">MDNWKPLLVLLFVSTFYSMDAQQTACRKATLADVVFLVDTSTNVAQENIQKVIEFLSSLVSNLDIGHDAIQVGLAQYSDETYQVFLLNQYLSKTDVLEQIGDLPYKGGEPYTGKALDFVSTTYFNESAGSRAKVYVPQLMILITSGESSDEVELPAKKLRHRGISIYVVGVGVQNTSELQQIASKPFDKYLYSIKSFDDLPDLSTKLLKNFCFAIESQVEAFAKQYADIIFLIDATATTKHSASEGVKRFISQIVEQLDVGIDKYRIGLAQFNGVGEVEFALNSYEKKEEILDHIQRIVLTGDSSQDGIALESLLETLFMDIYGSRINEGTPQVVVIFTSSGSSKNIMGAIRMLEEMGVKNFTVEVEYFDRVETTESYPSNATYLLYGAKNVEFVQQSIVTGVETSIQNLYELDRMAPAVCSSATVADIAFLVDESSKVGSKNFQLIRAFLLKVVDALDIGPRNVRVGLVLYSDEPRLEFTLNTFKDKLEILNYLKNLPYRGGRTYTGAAIEFLRNKVFTREAGSRKRKGVQQIAVVVTDGQSLDDYTKPASKLRRKGVTVYAVGIQNTTESSKLDKIATYPPRKHVTTLKNFLQLSNIRWKIKKQLCNDIVKSTFVVPLQSQNVKEGCVNTEEADIYFLIDGSGSIQPTDFDDIKTFVNETTRMFQVGANNVRIGVVQYASEPRTEFVIGQHNQMDDLIKAISNIEQIGGGTRTGDALIYMKSLFQTASRENVPQFLVVITDGRSEDEVKQAAGELRQQGISIYAIGIKEAVQQQLEEIAETRERVYFVNDFDSLKNIKEGIVQNICSTNVCKNVKVDVVFLVDGSESVRSDDFQKVKDFMQSFVNSIDVGLDNVRIGLLQFSSKMREEFQLDRYNTAADMGKAIQKMKQIRTGTQTGKALNLAASYFDRPKGGRPELKQYLIVITDGESHDSVRKPARAIRKKGVTIFAIDMLRANNSQLLEITGSQDKVFFENDFHFIQKQILFEICNLQDLCKRAEVADIIFLVHGSSGVTDLQFKNVHNLIEAVVNTSVVGVDKVRFGVVVYSSTQEVYFSLNSYASKSQIRKKIFNLKPLPGKPFTARALDFARQRFDVNHGGRPSYLAVTRILVLITDEPTVPSDKANLPMAIGALKEDEINLIAVGISKADRAELKEITEAQERLYFAQNYDALESIHKNLTQIVCEKSKPVCSKQVADLMFLMDGSGSISSSNFSIMKTFMKDVLDSFVISKNGVHVGVVQYSAEPQKEFSLNEFYNDIIIKERIDRIEQMQSTTYTGKALKFVHSLFEPAHGGRKKRGVSQNLVVITDGNSHDDVEDAAVALRGDGVHVFAVGIGLINAFDLLRTAGDARRVFTVEDFDALKNIKRTVVDELCESKARPSEDCDMDLFIAIDISRHTRPASSLLLKQKLQTSLPELLQHVKSRSGVCCKADVPVNIRFKFQVLTQAKKIIFESDFEGYNEGIIQKFLDAQATVDTYLNVDFLQAIQEKFFSAASAKVKVVLVFSDGLDDSPEDLRKAANSFYLKGLDALLLVGLDNTQNLNELREIEFGRGFENNEPLSIELQDIPRILQKTLDTIAERKCCDVFCKCVGEIGERGARGIPGNKGSTGYGGIPGHPGEEGGIGGRGPIGINGTRGDRGCTGARGLKGYRGYRGSQGEHGDSGLDGIDGEQGDKGPPGLSGEKGSPGKRGRKGPRGEPGERGQPGLRGDHGDPGINNNVRGPKGEKGNSAWQGEPGPHGLQGEQGHKGLRGAEGQKGTPGPKGGQGDLGEAGYPGNPGFKGPQGPKGIQGIRGPPGQQGMPGPQASPGPIGLPGSAGKLGARGAKGEPGDPGKKGPLGPTGQRGVQGMDGKDVRGPVGSKGRKGEPGFIGYPGPEGEDGNPGVPGAKGPKGIRGRRGNAGRPGSVGDPGDRGPPGPMGAKGPRGSIFMEVSNYLTANCIVHGTKF</sequence>
<evidence type="ECO:0000256" key="1">
    <source>
        <dbReference type="ARBA" id="ARBA00004498"/>
    </source>
</evidence>
<evidence type="ECO:0000256" key="7">
    <source>
        <dbReference type="ARBA" id="ARBA00023119"/>
    </source>
</evidence>
<dbReference type="PROSITE" id="PS50234">
    <property type="entry name" value="VWFA"/>
    <property type="match status" value="7"/>
</dbReference>
<dbReference type="InterPro" id="IPR050525">
    <property type="entry name" value="ECM_Assembly_Org"/>
</dbReference>
<comment type="subcellular location">
    <subcellularLocation>
        <location evidence="1">Secreted</location>
        <location evidence="1">Extracellular space</location>
        <location evidence="1">Extracellular matrix</location>
    </subcellularLocation>
</comment>
<keyword evidence="4 10" id="KW-0732">Signal</keyword>